<dbReference type="PROSITE" id="PS51352">
    <property type="entry name" value="THIOREDOXIN_2"/>
    <property type="match status" value="1"/>
</dbReference>
<keyword evidence="4" id="KW-0676">Redox-active center</keyword>
<evidence type="ECO:0000256" key="1">
    <source>
        <dbReference type="ARBA" id="ARBA00004196"/>
    </source>
</evidence>
<dbReference type="RefSeq" id="WP_189625952.1">
    <property type="nucleotide sequence ID" value="NZ_BNAF01000004.1"/>
</dbReference>
<sequence length="365" mass="42086">MKNLIILTMILHCIMGGKIFAQMLTVEGKIDSSDSLMILFGDGIMIDTLMCTNGEFQFKRDMQHPELLTIVAIKIKSNEYAKRDFFTGAGKVRLDSKFHEVNGTNMEMTDTRAQILYDEFRNRFNPLVKAARSIIDSSYVEGRTEEERKIYNNLYSRVLDIEKEVAKEFVYANTDNIVGAFILANYLRDIDTEEIADIMQLFNDDLLNTKYLTKVSQRLKMKGYLKEGQLAPDFNLKDLTGQSIHLKDLLSKYVVLDFWGSWCAPCIAGMPKMKRYVRKYGSHINFIGIACNDTEANWRSAIRENKLNWPQYLNNAQERDLMHKFQITAFPTKIVIAPDGNILKICTGETDDFYNYLDQLLSNIE</sequence>
<comment type="caution">
    <text evidence="6">The sequence shown here is derived from an EMBL/GenBank/DDBJ whole genome shotgun (WGS) entry which is preliminary data.</text>
</comment>
<protein>
    <recommendedName>
        <fullName evidence="5">Thioredoxin domain-containing protein</fullName>
    </recommendedName>
</protein>
<dbReference type="InterPro" id="IPR050553">
    <property type="entry name" value="Thioredoxin_ResA/DsbE_sf"/>
</dbReference>
<reference evidence="7" key="1">
    <citation type="journal article" date="2019" name="Int. J. Syst. Evol. Microbiol.">
        <title>The Global Catalogue of Microorganisms (GCM) 10K type strain sequencing project: providing services to taxonomists for standard genome sequencing and annotation.</title>
        <authorList>
            <consortium name="The Broad Institute Genomics Platform"/>
            <consortium name="The Broad Institute Genome Sequencing Center for Infectious Disease"/>
            <person name="Wu L."/>
            <person name="Ma J."/>
        </authorList>
    </citation>
    <scope>NUCLEOTIDE SEQUENCE [LARGE SCALE GENOMIC DNA]</scope>
    <source>
        <strain evidence="7">CGMCC 1.12966</strain>
    </source>
</reference>
<dbReference type="InterPro" id="IPR036249">
    <property type="entry name" value="Thioredoxin-like_sf"/>
</dbReference>
<keyword evidence="7" id="KW-1185">Reference proteome</keyword>
<evidence type="ECO:0000313" key="7">
    <source>
        <dbReference type="Proteomes" id="UP000620550"/>
    </source>
</evidence>
<evidence type="ECO:0000256" key="2">
    <source>
        <dbReference type="ARBA" id="ARBA00022748"/>
    </source>
</evidence>
<evidence type="ECO:0000313" key="6">
    <source>
        <dbReference type="EMBL" id="GHE32230.1"/>
    </source>
</evidence>
<dbReference type="Gene3D" id="3.40.30.10">
    <property type="entry name" value="Glutaredoxin"/>
    <property type="match status" value="1"/>
</dbReference>
<feature type="domain" description="Thioredoxin" evidence="5">
    <location>
        <begin position="225"/>
        <end position="362"/>
    </location>
</feature>
<dbReference type="SUPFAM" id="SSF52833">
    <property type="entry name" value="Thioredoxin-like"/>
    <property type="match status" value="1"/>
</dbReference>
<dbReference type="PANTHER" id="PTHR42852">
    <property type="entry name" value="THIOL:DISULFIDE INTERCHANGE PROTEIN DSBE"/>
    <property type="match status" value="1"/>
</dbReference>
<dbReference type="PANTHER" id="PTHR42852:SF6">
    <property type="entry name" value="THIOL:DISULFIDE INTERCHANGE PROTEIN DSBE"/>
    <property type="match status" value="1"/>
</dbReference>
<keyword evidence="2" id="KW-0201">Cytochrome c-type biogenesis</keyword>
<dbReference type="InterPro" id="IPR013766">
    <property type="entry name" value="Thioredoxin_domain"/>
</dbReference>
<proteinExistence type="predicted"/>
<dbReference type="CDD" id="cd02966">
    <property type="entry name" value="TlpA_like_family"/>
    <property type="match status" value="1"/>
</dbReference>
<evidence type="ECO:0000256" key="3">
    <source>
        <dbReference type="ARBA" id="ARBA00023157"/>
    </source>
</evidence>
<dbReference type="InterPro" id="IPR000866">
    <property type="entry name" value="AhpC/TSA"/>
</dbReference>
<name>A0ABQ3HW52_9SPHI</name>
<accession>A0ABQ3HW52</accession>
<dbReference type="Proteomes" id="UP000620550">
    <property type="component" value="Unassembled WGS sequence"/>
</dbReference>
<evidence type="ECO:0000256" key="4">
    <source>
        <dbReference type="ARBA" id="ARBA00023284"/>
    </source>
</evidence>
<organism evidence="6 7">
    <name type="scientific">Sphingobacterium griseoflavum</name>
    <dbReference type="NCBI Taxonomy" id="1474952"/>
    <lineage>
        <taxon>Bacteria</taxon>
        <taxon>Pseudomonadati</taxon>
        <taxon>Bacteroidota</taxon>
        <taxon>Sphingobacteriia</taxon>
        <taxon>Sphingobacteriales</taxon>
        <taxon>Sphingobacteriaceae</taxon>
        <taxon>Sphingobacterium</taxon>
    </lineage>
</organism>
<keyword evidence="3" id="KW-1015">Disulfide bond</keyword>
<comment type="subcellular location">
    <subcellularLocation>
        <location evidence="1">Cell envelope</location>
    </subcellularLocation>
</comment>
<dbReference type="EMBL" id="BNAF01000004">
    <property type="protein sequence ID" value="GHE32230.1"/>
    <property type="molecule type" value="Genomic_DNA"/>
</dbReference>
<evidence type="ECO:0000259" key="5">
    <source>
        <dbReference type="PROSITE" id="PS51352"/>
    </source>
</evidence>
<gene>
    <name evidence="6" type="ORF">GCM10017764_14320</name>
</gene>
<dbReference type="Pfam" id="PF00578">
    <property type="entry name" value="AhpC-TSA"/>
    <property type="match status" value="1"/>
</dbReference>